<dbReference type="OrthoDB" id="1911848at2759"/>
<evidence type="ECO:0000313" key="2">
    <source>
        <dbReference type="EMBL" id="CAI0643424.1"/>
    </source>
</evidence>
<accession>A0A9W4W8V0</accession>
<feature type="region of interest" description="Disordered" evidence="1">
    <location>
        <begin position="228"/>
        <end position="269"/>
    </location>
</feature>
<reference evidence="2" key="1">
    <citation type="submission" date="2022-08" db="EMBL/GenBank/DDBJ databases">
        <authorList>
            <person name="Giroux E."/>
            <person name="Giroux E."/>
        </authorList>
    </citation>
    <scope>NUCLEOTIDE SEQUENCE</scope>
    <source>
        <strain evidence="2">H1091258</strain>
    </source>
</reference>
<evidence type="ECO:0008006" key="4">
    <source>
        <dbReference type="Google" id="ProtNLM"/>
    </source>
</evidence>
<dbReference type="SUPFAM" id="SSF56112">
    <property type="entry name" value="Protein kinase-like (PK-like)"/>
    <property type="match status" value="1"/>
</dbReference>
<dbReference type="PANTHER" id="PTHR37542:SF3">
    <property type="entry name" value="PRION-INHIBITION AND PROPAGATION HELO DOMAIN-CONTAINING PROTEIN"/>
    <property type="match status" value="1"/>
</dbReference>
<proteinExistence type="predicted"/>
<dbReference type="Gene3D" id="1.10.510.10">
    <property type="entry name" value="Transferase(Phosphotransferase) domain 1"/>
    <property type="match status" value="1"/>
</dbReference>
<evidence type="ECO:0000256" key="1">
    <source>
        <dbReference type="SAM" id="MobiDB-lite"/>
    </source>
</evidence>
<dbReference type="InterPro" id="IPR011009">
    <property type="entry name" value="Kinase-like_dom_sf"/>
</dbReference>
<evidence type="ECO:0000313" key="3">
    <source>
        <dbReference type="Proteomes" id="UP001152533"/>
    </source>
</evidence>
<name>A0A9W4W8V0_9PEZI</name>
<protein>
    <recommendedName>
        <fullName evidence="4">Protein kinase domain-containing protein</fullName>
    </recommendedName>
</protein>
<sequence>MEAVGLALSLYKDVYYLARGIYRLGMSAQHFKEENHKLLVKLRTQCLYLRMFKYFFISVLRGEALGASPEVAILVDHVNEIISCLGQALAPYRDLVRTEDEEYRKLNDSETLERPTPEAFLATNLSDILPPPPSLQPGSSPIPLKDQSIFRLKAWKWALFKRSTLEKLIDSFREWNDQLRVFEPMIVGTLFVSSDARQALEATIKSDPHSDHEAFVPHVRISRLAGGTALPAVPTNPDMSPVGTPPTGEPPRTRLEKKSYPQSGEDNTKGKEALRQLAALLGAAGEHDFHTLPLKSYVDNPGGHEFIFSFGFPEGASDKAPVSLQTIFSKKLDPPSLPLRFHIALTISRAIAAFHADGWLHKEISSSSILFFFDKSDRCMYLRPYFINFEYSRPDTAETNMTADEDLSRNVYRHPHRQGSRPNVRFNKTHDLYSLGVVLLEIGVWRTAMSMRNARMKQEGITSSRTVGPMREIFETETNRRLAHTMGPAYQEAVRCCLDGTFEEFLRRDSIFALQFQSRVVKNVDPDRVRQVKEEVN</sequence>
<dbReference type="EMBL" id="CAMGZC010000106">
    <property type="protein sequence ID" value="CAI0643424.1"/>
    <property type="molecule type" value="Genomic_DNA"/>
</dbReference>
<organism evidence="2 3">
    <name type="scientific">Colletotrichum noveboracense</name>
    <dbReference type="NCBI Taxonomy" id="2664923"/>
    <lineage>
        <taxon>Eukaryota</taxon>
        <taxon>Fungi</taxon>
        <taxon>Dikarya</taxon>
        <taxon>Ascomycota</taxon>
        <taxon>Pezizomycotina</taxon>
        <taxon>Sordariomycetes</taxon>
        <taxon>Hypocreomycetidae</taxon>
        <taxon>Glomerellales</taxon>
        <taxon>Glomerellaceae</taxon>
        <taxon>Colletotrichum</taxon>
        <taxon>Colletotrichum gloeosporioides species complex</taxon>
    </lineage>
</organism>
<dbReference type="Proteomes" id="UP001152533">
    <property type="component" value="Unassembled WGS sequence"/>
</dbReference>
<dbReference type="PANTHER" id="PTHR37542">
    <property type="entry name" value="HELO DOMAIN-CONTAINING PROTEIN-RELATED"/>
    <property type="match status" value="1"/>
</dbReference>
<comment type="caution">
    <text evidence="2">The sequence shown here is derived from an EMBL/GenBank/DDBJ whole genome shotgun (WGS) entry which is preliminary data.</text>
</comment>
<dbReference type="AlphaFoldDB" id="A0A9W4W8V0"/>
<keyword evidence="3" id="KW-1185">Reference proteome</keyword>
<gene>
    <name evidence="2" type="ORF">CGXH109_LOCUS25480</name>
</gene>